<feature type="transmembrane region" description="Helical" evidence="18">
    <location>
        <begin position="184"/>
        <end position="202"/>
    </location>
</feature>
<dbReference type="OrthoDB" id="1413014at2759"/>
<keyword evidence="13" id="KW-0809">Transit peptide</keyword>
<dbReference type="GO" id="GO:0005524">
    <property type="term" value="F:ATP binding"/>
    <property type="evidence" value="ECO:0007669"/>
    <property type="project" value="UniProtKB-KW"/>
</dbReference>
<evidence type="ECO:0000256" key="6">
    <source>
        <dbReference type="ARBA" id="ARBA00022670"/>
    </source>
</evidence>
<dbReference type="GO" id="GO:0005745">
    <property type="term" value="C:m-AAA complex"/>
    <property type="evidence" value="ECO:0007669"/>
    <property type="project" value="TreeGrafter"/>
</dbReference>
<dbReference type="FunFam" id="3.40.50.300:FF:000277">
    <property type="entry name" value="ATP-dependent zinc metalloprotease FtsH"/>
    <property type="match status" value="1"/>
</dbReference>
<evidence type="ECO:0000313" key="20">
    <source>
        <dbReference type="EMBL" id="PAV84742.1"/>
    </source>
</evidence>
<dbReference type="FunFam" id="1.10.8.60:FF:000019">
    <property type="entry name" value="AFG3-like AAA ATPase 2"/>
    <property type="match status" value="1"/>
</dbReference>
<comment type="cofactor">
    <cofactor evidence="1">
        <name>Zn(2+)</name>
        <dbReference type="ChEBI" id="CHEBI:29105"/>
    </cofactor>
</comment>
<keyword evidence="14 18" id="KW-1133">Transmembrane helix</keyword>
<feature type="transmembrane region" description="Helical" evidence="18">
    <location>
        <begin position="302"/>
        <end position="322"/>
    </location>
</feature>
<dbReference type="Gene3D" id="3.40.1690.20">
    <property type="match status" value="1"/>
</dbReference>
<dbReference type="SUPFAM" id="SSF52540">
    <property type="entry name" value="P-loop containing nucleoside triphosphate hydrolases"/>
    <property type="match status" value="1"/>
</dbReference>
<dbReference type="InterPro" id="IPR000642">
    <property type="entry name" value="Peptidase_M41"/>
</dbReference>
<feature type="compositionally biased region" description="Basic and acidic residues" evidence="17">
    <location>
        <begin position="138"/>
        <end position="153"/>
    </location>
</feature>
<evidence type="ECO:0000256" key="12">
    <source>
        <dbReference type="ARBA" id="ARBA00022840"/>
    </source>
</evidence>
<evidence type="ECO:0000256" key="1">
    <source>
        <dbReference type="ARBA" id="ARBA00001947"/>
    </source>
</evidence>
<dbReference type="PANTHER" id="PTHR43655">
    <property type="entry name" value="ATP-DEPENDENT PROTEASE"/>
    <property type="match status" value="1"/>
</dbReference>
<keyword evidence="21" id="KW-1185">Reference proteome</keyword>
<dbReference type="CDD" id="cd19501">
    <property type="entry name" value="RecA-like_FtsH"/>
    <property type="match status" value="1"/>
</dbReference>
<dbReference type="Pfam" id="PF00004">
    <property type="entry name" value="AAA"/>
    <property type="match status" value="1"/>
</dbReference>
<evidence type="ECO:0000256" key="18">
    <source>
        <dbReference type="SAM" id="Phobius"/>
    </source>
</evidence>
<dbReference type="SMART" id="SM00382">
    <property type="entry name" value="AAA"/>
    <property type="match status" value="1"/>
</dbReference>
<keyword evidence="9" id="KW-0547">Nucleotide-binding</keyword>
<reference evidence="20 21" key="1">
    <citation type="journal article" date="2017" name="Curr. Biol.">
        <title>Genome architecture and evolution of a unichromosomal asexual nematode.</title>
        <authorList>
            <person name="Fradin H."/>
            <person name="Zegar C."/>
            <person name="Gutwein M."/>
            <person name="Lucas J."/>
            <person name="Kovtun M."/>
            <person name="Corcoran D."/>
            <person name="Baugh L.R."/>
            <person name="Kiontke K."/>
            <person name="Gunsalus K."/>
            <person name="Fitch D.H."/>
            <person name="Piano F."/>
        </authorList>
    </citation>
    <scope>NUCLEOTIDE SEQUENCE [LARGE SCALE GENOMIC DNA]</scope>
    <source>
        <strain evidence="20">PF1309</strain>
    </source>
</reference>
<keyword evidence="10" id="KW-0378">Hydrolase</keyword>
<evidence type="ECO:0000256" key="7">
    <source>
        <dbReference type="ARBA" id="ARBA00022692"/>
    </source>
</evidence>
<feature type="domain" description="AAA+ ATPase" evidence="19">
    <location>
        <begin position="395"/>
        <end position="538"/>
    </location>
</feature>
<dbReference type="InterPro" id="IPR003959">
    <property type="entry name" value="ATPase_AAA_core"/>
</dbReference>
<dbReference type="GO" id="GO:0034982">
    <property type="term" value="P:mitochondrial protein processing"/>
    <property type="evidence" value="ECO:0007669"/>
    <property type="project" value="TreeGrafter"/>
</dbReference>
<evidence type="ECO:0000256" key="11">
    <source>
        <dbReference type="ARBA" id="ARBA00022833"/>
    </source>
</evidence>
<dbReference type="PANTHER" id="PTHR43655:SF8">
    <property type="entry name" value="PARAPLEGIN"/>
    <property type="match status" value="1"/>
</dbReference>
<proteinExistence type="inferred from homology"/>
<evidence type="ECO:0000256" key="2">
    <source>
        <dbReference type="ARBA" id="ARBA00004141"/>
    </source>
</evidence>
<name>A0A2A2LEV4_9BILA</name>
<dbReference type="GO" id="GO:0046872">
    <property type="term" value="F:metal ion binding"/>
    <property type="evidence" value="ECO:0007669"/>
    <property type="project" value="UniProtKB-KW"/>
</dbReference>
<evidence type="ECO:0000256" key="14">
    <source>
        <dbReference type="ARBA" id="ARBA00022989"/>
    </source>
</evidence>
<comment type="similarity">
    <text evidence="5">In the N-terminal section; belongs to the AAA ATPase family.</text>
</comment>
<evidence type="ECO:0000256" key="15">
    <source>
        <dbReference type="ARBA" id="ARBA00023049"/>
    </source>
</evidence>
<feature type="compositionally biased region" description="Basic and acidic residues" evidence="17">
    <location>
        <begin position="808"/>
        <end position="826"/>
    </location>
</feature>
<dbReference type="InterPro" id="IPR041569">
    <property type="entry name" value="AAA_lid_3"/>
</dbReference>
<dbReference type="GO" id="GO:0004176">
    <property type="term" value="F:ATP-dependent peptidase activity"/>
    <property type="evidence" value="ECO:0007669"/>
    <property type="project" value="InterPro"/>
</dbReference>
<sequence>MQSLCRDVVRLHRLQKSLLARSCMCAASPSTSSQFSQISQFSTSPTPYHWLLKRNEEDNIFTKLATLYARKIGRSGERKPRESSSGKEDEKSFFEWKLTTNFNGKKREIRIGNSPRKSGEEGKQPKEKGKEEEDPFEIMERIMKQRQKDLEKKYGRRPVSSDDGEQDGDDKDQKKKFMRRMAQLIGYSLGLFVILSIITGGGKHAPGATTISWSEFMNDILPTGNIQKIDVNVEREKALIYTYRIGDARTMSGKPMAFLYEVGLPNPLRFESEVRAMEQKWGLSPDQWTPIHFIRLENIKPWFNIILMTLFIGAIFLLFRSFKATMRKMKMQDITSMFTKSKIRIIDPLSKSARNKDQVIKFKDVAGCQEAKMEIQEFVDYLKNPTKYTKLGARLPRGALMTGPPGCGKTLLAKALAFECTVPFISMNGSEFIEMIGGLGASRIRELFSIARDMSPSVIYIDEIDTIGRKRAAGTENTYSGSDSEQEQTLNQLLTEMDGLVSDHSIVVLASTNRPDVLDKALLRPGRFDRHISIDMPTLIERKEMFDLYLKKIKLEKNMSKTDLAKKLSQLTPGLTGASIKNICNEAAIHAGSRSSDFVSFKDIEYALDRVLAGPEKRTRTIQEEEREIVAYHEAGHALVGWLLPYTDALLKVTIIPRTSAALGFAQYNPKDRKLFTKEELMDRMCMMLGGRVAELIQFGRCTTGAQDDLSKVTKSAYAQVKIYGMNENVGTLSFPQESELQIKPYSKKFGNLIDQEANRLVGRAHKRTEELLMANKDLLEKIAKSLLQREVLHYEDVRDLIGPPNNEEDKGMTDRVERVLPEENE</sequence>
<dbReference type="InterPro" id="IPR003593">
    <property type="entry name" value="AAA+_ATPase"/>
</dbReference>
<keyword evidence="16 18" id="KW-0472">Membrane</keyword>
<evidence type="ECO:0000313" key="21">
    <source>
        <dbReference type="Proteomes" id="UP000218231"/>
    </source>
</evidence>
<comment type="caution">
    <text evidence="20">The sequence shown here is derived from an EMBL/GenBank/DDBJ whole genome shotgun (WGS) entry which is preliminary data.</text>
</comment>
<dbReference type="Proteomes" id="UP000218231">
    <property type="component" value="Unassembled WGS sequence"/>
</dbReference>
<keyword evidence="15" id="KW-0482">Metalloprotease</keyword>
<evidence type="ECO:0000256" key="3">
    <source>
        <dbReference type="ARBA" id="ARBA00004173"/>
    </source>
</evidence>
<dbReference type="GO" id="GO:0016887">
    <property type="term" value="F:ATP hydrolysis activity"/>
    <property type="evidence" value="ECO:0007669"/>
    <property type="project" value="InterPro"/>
</dbReference>
<evidence type="ECO:0000256" key="10">
    <source>
        <dbReference type="ARBA" id="ARBA00022801"/>
    </source>
</evidence>
<evidence type="ECO:0000256" key="5">
    <source>
        <dbReference type="ARBA" id="ARBA00010550"/>
    </source>
</evidence>
<comment type="subcellular location">
    <subcellularLocation>
        <location evidence="2">Membrane</location>
        <topology evidence="2">Multi-pass membrane protein</topology>
    </subcellularLocation>
    <subcellularLocation>
        <location evidence="3">Mitochondrion</location>
    </subcellularLocation>
</comment>
<keyword evidence="12" id="KW-0067">ATP-binding</keyword>
<accession>A0A2A2LEV4</accession>
<keyword evidence="6" id="KW-0645">Protease</keyword>
<dbReference type="Gene3D" id="1.10.8.60">
    <property type="match status" value="1"/>
</dbReference>
<evidence type="ECO:0000256" key="17">
    <source>
        <dbReference type="SAM" id="MobiDB-lite"/>
    </source>
</evidence>
<keyword evidence="8" id="KW-0479">Metal-binding</keyword>
<evidence type="ECO:0000256" key="4">
    <source>
        <dbReference type="ARBA" id="ARBA00010044"/>
    </source>
</evidence>
<dbReference type="InterPro" id="IPR050928">
    <property type="entry name" value="ATP-dep_Zn_Metalloprotease"/>
</dbReference>
<dbReference type="GO" id="GO:0004222">
    <property type="term" value="F:metalloendopeptidase activity"/>
    <property type="evidence" value="ECO:0007669"/>
    <property type="project" value="InterPro"/>
</dbReference>
<keyword evidence="7 18" id="KW-0812">Transmembrane</keyword>
<dbReference type="Gene3D" id="3.40.50.300">
    <property type="entry name" value="P-loop containing nucleotide triphosphate hydrolases"/>
    <property type="match status" value="1"/>
</dbReference>
<feature type="region of interest" description="Disordered" evidence="17">
    <location>
        <begin position="105"/>
        <end position="173"/>
    </location>
</feature>
<dbReference type="SUPFAM" id="SSF140990">
    <property type="entry name" value="FtsH protease domain-like"/>
    <property type="match status" value="1"/>
</dbReference>
<gene>
    <name evidence="20" type="ORF">WR25_13676</name>
</gene>
<evidence type="ECO:0000259" key="19">
    <source>
        <dbReference type="SMART" id="SM00382"/>
    </source>
</evidence>
<evidence type="ECO:0000256" key="9">
    <source>
        <dbReference type="ARBA" id="ARBA00022741"/>
    </source>
</evidence>
<organism evidence="20 21">
    <name type="scientific">Diploscapter pachys</name>
    <dbReference type="NCBI Taxonomy" id="2018661"/>
    <lineage>
        <taxon>Eukaryota</taxon>
        <taxon>Metazoa</taxon>
        <taxon>Ecdysozoa</taxon>
        <taxon>Nematoda</taxon>
        <taxon>Chromadorea</taxon>
        <taxon>Rhabditida</taxon>
        <taxon>Rhabditina</taxon>
        <taxon>Rhabditomorpha</taxon>
        <taxon>Rhabditoidea</taxon>
        <taxon>Rhabditidae</taxon>
        <taxon>Diploscapter</taxon>
    </lineage>
</organism>
<feature type="compositionally biased region" description="Basic and acidic residues" evidence="17">
    <location>
        <begin position="117"/>
        <end position="131"/>
    </location>
</feature>
<dbReference type="FunFam" id="1.20.58.760:FF:000003">
    <property type="entry name" value="AFG3-like AAA ATPase 2"/>
    <property type="match status" value="1"/>
</dbReference>
<feature type="region of interest" description="Disordered" evidence="17">
    <location>
        <begin position="803"/>
        <end position="826"/>
    </location>
</feature>
<evidence type="ECO:0000256" key="8">
    <source>
        <dbReference type="ARBA" id="ARBA00022723"/>
    </source>
</evidence>
<evidence type="ECO:0000256" key="16">
    <source>
        <dbReference type="ARBA" id="ARBA00023136"/>
    </source>
</evidence>
<dbReference type="Pfam" id="PF01434">
    <property type="entry name" value="Peptidase_M41"/>
    <property type="match status" value="1"/>
</dbReference>
<dbReference type="Pfam" id="PF17862">
    <property type="entry name" value="AAA_lid_3"/>
    <property type="match status" value="1"/>
</dbReference>
<dbReference type="Gene3D" id="1.20.58.760">
    <property type="entry name" value="Peptidase M41"/>
    <property type="match status" value="1"/>
</dbReference>
<dbReference type="InterPro" id="IPR037219">
    <property type="entry name" value="Peptidase_M41-like"/>
</dbReference>
<protein>
    <recommendedName>
        <fullName evidence="19">AAA+ ATPase domain-containing protein</fullName>
    </recommendedName>
</protein>
<evidence type="ECO:0000256" key="13">
    <source>
        <dbReference type="ARBA" id="ARBA00022946"/>
    </source>
</evidence>
<dbReference type="AlphaFoldDB" id="A0A2A2LEV4"/>
<keyword evidence="11" id="KW-0862">Zinc</keyword>
<dbReference type="InterPro" id="IPR027417">
    <property type="entry name" value="P-loop_NTPase"/>
</dbReference>
<dbReference type="STRING" id="2018661.A0A2A2LEV4"/>
<dbReference type="EMBL" id="LIAE01006821">
    <property type="protein sequence ID" value="PAV84742.1"/>
    <property type="molecule type" value="Genomic_DNA"/>
</dbReference>
<comment type="similarity">
    <text evidence="4">In the C-terminal section; belongs to the peptidase M41 family.</text>
</comment>